<name>A0ABM1VYE5_APLCA</name>
<dbReference type="PANTHER" id="PTHR12686:SF8">
    <property type="entry name" value="EXOSOME COMPLEX COMPONENT CSL4"/>
    <property type="match status" value="1"/>
</dbReference>
<dbReference type="GeneID" id="101854112"/>
<dbReference type="InterPro" id="IPR019495">
    <property type="entry name" value="EXOSC1_C"/>
</dbReference>
<dbReference type="InterPro" id="IPR025721">
    <property type="entry name" value="Exosome_cplx_N_dom"/>
</dbReference>
<evidence type="ECO:0000313" key="7">
    <source>
        <dbReference type="RefSeq" id="XP_035827438.1"/>
    </source>
</evidence>
<accession>A0ABM1VYE5</accession>
<dbReference type="Proteomes" id="UP000694888">
    <property type="component" value="Unplaced"/>
</dbReference>
<comment type="subcellular location">
    <subcellularLocation>
        <location evidence="1">Nucleus</location>
        <location evidence="1">Nucleolus</location>
    </subcellularLocation>
</comment>
<proteinExistence type="predicted"/>
<evidence type="ECO:0000259" key="4">
    <source>
        <dbReference type="Pfam" id="PF10447"/>
    </source>
</evidence>
<dbReference type="Pfam" id="PF10447">
    <property type="entry name" value="EXOSC1"/>
    <property type="match status" value="1"/>
</dbReference>
<dbReference type="CDD" id="cd05791">
    <property type="entry name" value="S1_CSL4"/>
    <property type="match status" value="1"/>
</dbReference>
<dbReference type="InterPro" id="IPR039771">
    <property type="entry name" value="Csl4"/>
</dbReference>
<feature type="domain" description="Exosome complex component CSL4 C-terminal" evidence="4">
    <location>
        <begin position="113"/>
        <end position="152"/>
    </location>
</feature>
<dbReference type="InterPro" id="IPR012340">
    <property type="entry name" value="NA-bd_OB-fold"/>
</dbReference>
<dbReference type="Gene3D" id="2.40.50.100">
    <property type="match status" value="1"/>
</dbReference>
<keyword evidence="6" id="KW-1185">Reference proteome</keyword>
<gene>
    <name evidence="7" type="primary">LOC101854112</name>
</gene>
<evidence type="ECO:0000256" key="1">
    <source>
        <dbReference type="ARBA" id="ARBA00004604"/>
    </source>
</evidence>
<protein>
    <submittedName>
        <fullName evidence="7">Exosome complex component CSL4 isoform X1</fullName>
    </submittedName>
</protein>
<dbReference type="Pfam" id="PF14382">
    <property type="entry name" value="ECR1_N"/>
    <property type="match status" value="1"/>
</dbReference>
<dbReference type="SUPFAM" id="SSF50249">
    <property type="entry name" value="Nucleic acid-binding proteins"/>
    <property type="match status" value="1"/>
</dbReference>
<sequence>MVLCVRTKGSSAGDFTHAQHKSAARRGQRLSRADDTHVAGEGTYVRGGFIYSSLVGWLNELKTEEQKVTLTVQTEDSCTVIPTIDAVVTARVTNVNPRFCKCAILSVGTSPLRDVFRGMIRKEDVRATEKDRVEMHKCYRPGDIITARVLSLGDAQSYLLTTAENELGVAMATSEAGVNMVPVSWCKMQCPKTLNEEFRKVAKVQPEYIEYVRS</sequence>
<feature type="domain" description="Exosome complex component N-terminal" evidence="5">
    <location>
        <begin position="27"/>
        <end position="58"/>
    </location>
</feature>
<evidence type="ECO:0000256" key="2">
    <source>
        <dbReference type="ARBA" id="ARBA00022490"/>
    </source>
</evidence>
<keyword evidence="2" id="KW-0963">Cytoplasm</keyword>
<reference evidence="7" key="1">
    <citation type="submission" date="2025-08" db="UniProtKB">
        <authorList>
            <consortium name="RefSeq"/>
        </authorList>
    </citation>
    <scope>IDENTIFICATION</scope>
</reference>
<keyword evidence="3" id="KW-0271">Exosome</keyword>
<dbReference type="Gene3D" id="2.40.50.140">
    <property type="entry name" value="Nucleic acid-binding proteins"/>
    <property type="match status" value="1"/>
</dbReference>
<dbReference type="RefSeq" id="XP_035827438.1">
    <property type="nucleotide sequence ID" value="XM_035971545.1"/>
</dbReference>
<organism evidence="6 7">
    <name type="scientific">Aplysia californica</name>
    <name type="common">California sea hare</name>
    <dbReference type="NCBI Taxonomy" id="6500"/>
    <lineage>
        <taxon>Eukaryota</taxon>
        <taxon>Metazoa</taxon>
        <taxon>Spiralia</taxon>
        <taxon>Lophotrochozoa</taxon>
        <taxon>Mollusca</taxon>
        <taxon>Gastropoda</taxon>
        <taxon>Heterobranchia</taxon>
        <taxon>Euthyneura</taxon>
        <taxon>Tectipleura</taxon>
        <taxon>Aplysiida</taxon>
        <taxon>Aplysioidea</taxon>
        <taxon>Aplysiidae</taxon>
        <taxon>Aplysia</taxon>
    </lineage>
</organism>
<evidence type="ECO:0000256" key="3">
    <source>
        <dbReference type="ARBA" id="ARBA00022835"/>
    </source>
</evidence>
<evidence type="ECO:0000313" key="6">
    <source>
        <dbReference type="Proteomes" id="UP000694888"/>
    </source>
</evidence>
<evidence type="ECO:0000259" key="5">
    <source>
        <dbReference type="Pfam" id="PF14382"/>
    </source>
</evidence>
<dbReference type="PANTHER" id="PTHR12686">
    <property type="entry name" value="3'-5' EXORIBONUCLEASE CSL4-RELATED"/>
    <property type="match status" value="1"/>
</dbReference>
<dbReference type="SUPFAM" id="SSF110324">
    <property type="entry name" value="Ribosomal L27 protein-like"/>
    <property type="match status" value="1"/>
</dbReference>